<dbReference type="Gene3D" id="3.40.50.10790">
    <property type="entry name" value="S-adenosyl-l-methionine hydroxide adenosyltransferase, N-terminal"/>
    <property type="match status" value="1"/>
</dbReference>
<feature type="domain" description="S-adenosyl-l-methionine hydroxide adenosyltransferase C-terminal" evidence="4">
    <location>
        <begin position="171"/>
        <end position="248"/>
    </location>
</feature>
<evidence type="ECO:0000313" key="6">
    <source>
        <dbReference type="Proteomes" id="UP000076964"/>
    </source>
</evidence>
<evidence type="ECO:0000256" key="2">
    <source>
        <dbReference type="ARBA" id="ARBA00024035"/>
    </source>
</evidence>
<accession>A0A177E8Y9</accession>
<keyword evidence="1" id="KW-0949">S-adenosyl-L-methionine</keyword>
<dbReference type="InterPro" id="IPR023228">
    <property type="entry name" value="SAM_OH_AdoTrfase_N_sf"/>
</dbReference>
<evidence type="ECO:0000259" key="3">
    <source>
        <dbReference type="Pfam" id="PF01887"/>
    </source>
</evidence>
<feature type="domain" description="S-adenosyl-l-methionine hydroxide adenosyltransferase N-terminal" evidence="3">
    <location>
        <begin position="3"/>
        <end position="148"/>
    </location>
</feature>
<dbReference type="Proteomes" id="UP000076964">
    <property type="component" value="Unassembled WGS sequence"/>
</dbReference>
<gene>
    <name evidence="5" type="ORF">TH606_01545</name>
</gene>
<evidence type="ECO:0008006" key="7">
    <source>
        <dbReference type="Google" id="ProtNLM"/>
    </source>
</evidence>
<keyword evidence="6" id="KW-1185">Reference proteome</keyword>
<comment type="caution">
    <text evidence="5">The sequence shown here is derived from an EMBL/GenBank/DDBJ whole genome shotgun (WGS) entry which is preliminary data.</text>
</comment>
<evidence type="ECO:0000259" key="4">
    <source>
        <dbReference type="Pfam" id="PF20257"/>
    </source>
</evidence>
<dbReference type="InterPro" id="IPR002747">
    <property type="entry name" value="SAM_OH_AdoTrfase"/>
</dbReference>
<dbReference type="InterPro" id="IPR046470">
    <property type="entry name" value="SAM_HAT_C"/>
</dbReference>
<dbReference type="PANTHER" id="PTHR35092:SF1">
    <property type="entry name" value="CHLORINASE MJ1651"/>
    <property type="match status" value="1"/>
</dbReference>
<dbReference type="RefSeq" id="WP_068540937.1">
    <property type="nucleotide sequence ID" value="NZ_LSFI01000005.1"/>
</dbReference>
<dbReference type="PANTHER" id="PTHR35092">
    <property type="entry name" value="CHLORINASE MJ1651"/>
    <property type="match status" value="1"/>
</dbReference>
<protein>
    <recommendedName>
        <fullName evidence="7">Adenosyl-chloride synthase</fullName>
    </recommendedName>
</protein>
<dbReference type="PIRSF" id="PIRSF006779">
    <property type="entry name" value="UCP006779"/>
    <property type="match status" value="1"/>
</dbReference>
<dbReference type="SUPFAM" id="SSF101852">
    <property type="entry name" value="Bacterial fluorinating enzyme, C-terminal domain"/>
    <property type="match status" value="1"/>
</dbReference>
<dbReference type="OrthoDB" id="9792195at2"/>
<evidence type="ECO:0000313" key="5">
    <source>
        <dbReference type="EMBL" id="OAG28417.1"/>
    </source>
</evidence>
<proteinExistence type="inferred from homology"/>
<dbReference type="EMBL" id="LSFI01000005">
    <property type="protein sequence ID" value="OAG28417.1"/>
    <property type="molecule type" value="Genomic_DNA"/>
</dbReference>
<dbReference type="Pfam" id="PF20257">
    <property type="entry name" value="SAM_HAT_C"/>
    <property type="match status" value="1"/>
</dbReference>
<dbReference type="InterPro" id="IPR046469">
    <property type="entry name" value="SAM_HAT_N"/>
</dbReference>
<reference evidence="5 6" key="1">
    <citation type="submission" date="2016-02" db="EMBL/GenBank/DDBJ databases">
        <title>Draft genome sequence of Thermodesulfatator sp. S606.</title>
        <authorList>
            <person name="Lai Q."/>
            <person name="Cao J."/>
            <person name="Dupont S."/>
            <person name="Shao Z."/>
            <person name="Jebbar M."/>
            <person name="Alain K."/>
        </authorList>
    </citation>
    <scope>NUCLEOTIDE SEQUENCE [LARGE SCALE GENOMIC DNA]</scope>
    <source>
        <strain evidence="5 6">S606</strain>
    </source>
</reference>
<dbReference type="InterPro" id="IPR023227">
    <property type="entry name" value="SAM_OH_AdoTrfase_C_sf"/>
</dbReference>
<sequence>MPIVLLTDFGLKDHYVGVMKGVIKSITPEVDIIDLTHEVPPQEVKAGAFLLGVSYHYFPCKSIFVAVVDPEVGTGRKGILVSAGDYFFVGPDNGIFSFVLEKEEIFSAWELKNKAYFRSEISSTFHGRDIFAPVAAHLARGVPPKELGPPLKNITRLPWPKIIKEEDRLKGAVIYADRFGNLITNIHEKNLTGRKIKKVIYQGLEIPFLKTYALAPPKSLLALIGSEGYLEIAVSQGSAAEKLGTQGEVHVELA</sequence>
<dbReference type="STRING" id="1795632.TH606_01545"/>
<comment type="similarity">
    <text evidence="2">Belongs to the SAM hydrolase / SAM-dependent halogenase family.</text>
</comment>
<evidence type="ECO:0000256" key="1">
    <source>
        <dbReference type="ARBA" id="ARBA00022691"/>
    </source>
</evidence>
<dbReference type="SUPFAM" id="SSF102522">
    <property type="entry name" value="Bacterial fluorinating enzyme, N-terminal domain"/>
    <property type="match status" value="1"/>
</dbReference>
<dbReference type="AlphaFoldDB" id="A0A177E8Y9"/>
<organism evidence="5 6">
    <name type="scientific">Thermodesulfatator autotrophicus</name>
    <dbReference type="NCBI Taxonomy" id="1795632"/>
    <lineage>
        <taxon>Bacteria</taxon>
        <taxon>Pseudomonadati</taxon>
        <taxon>Thermodesulfobacteriota</taxon>
        <taxon>Thermodesulfobacteria</taxon>
        <taxon>Thermodesulfobacteriales</taxon>
        <taxon>Thermodesulfatatoraceae</taxon>
        <taxon>Thermodesulfatator</taxon>
    </lineage>
</organism>
<dbReference type="Pfam" id="PF01887">
    <property type="entry name" value="SAM_HAT_N"/>
    <property type="match status" value="1"/>
</dbReference>
<dbReference type="Gene3D" id="2.40.30.90">
    <property type="entry name" value="Bacterial fluorinating enzyme like"/>
    <property type="match status" value="1"/>
</dbReference>
<name>A0A177E8Y9_9BACT</name>